<gene>
    <name evidence="9" type="ORF">DLAC_01556</name>
</gene>
<keyword evidence="4" id="KW-0808">Transferase</keyword>
<dbReference type="InterPro" id="IPR042104">
    <property type="entry name" value="PKS_dehydratase_sf"/>
</dbReference>
<dbReference type="GO" id="GO:0004315">
    <property type="term" value="F:3-oxoacyl-[acyl-carrier-protein] synthase activity"/>
    <property type="evidence" value="ECO:0007669"/>
    <property type="project" value="InterPro"/>
</dbReference>
<evidence type="ECO:0000256" key="5">
    <source>
        <dbReference type="PROSITE-ProRule" id="PRU01363"/>
    </source>
</evidence>
<keyword evidence="3" id="KW-0597">Phosphoprotein</keyword>
<dbReference type="Pfam" id="PF00109">
    <property type="entry name" value="ketoacyl-synt"/>
    <property type="match status" value="1"/>
</dbReference>
<dbReference type="SUPFAM" id="SSF51735">
    <property type="entry name" value="NAD(P)-binding Rossmann-fold domains"/>
    <property type="match status" value="2"/>
</dbReference>
<dbReference type="SMART" id="SM00825">
    <property type="entry name" value="PKS_KS"/>
    <property type="match status" value="1"/>
</dbReference>
<dbReference type="OrthoDB" id="329835at2759"/>
<sequence>MISNNDETNNIPVQANSDDIAIIGIGCRFPGGSNTPDEFWKNLYNQVESVKEVPSDRWSKTYHEQGFIANGFGGMLPLEDWTKFDSIFFGISAKEALTLDPQQRVLLTCIWEALEDAHIKPHSIRGSNSSVFVGVMNKDYDNICYAGSSSAGSYISNRLSFAYDLRGPSMTVDTACSSSLNAIHLGCQTILKGQSDMSICGGVNALLDPLTSKKFTEYGFLGKKGHLTTFDAAADGYTRGEGVGMVILKRLSKAVQDQDRIYCVIKGSSSNVDGYNHKTNITQPSKESQSENIEMALKNANVMASDIYYVEAHGTGTPVGDPIEVESLSKVFKNNHTSQSPLYIGSVKPNIGHLESASGIASIVKVAMMLKNRQLIPTINLKTPNPKINFDEWNLRVVQKPIDFPTDKLICAGVNSFGVSGSNCHVVLQEYRKPSSPYFNSNVEGKEYLIPFSANSKVSLDKFYQSIINIPTDTQSLNSFIDFVQYQCTSKSNLCQRMVISASSWKDIKDPLVQSRTVSNVTSTISTPKSEKPPVVFVFCGQGPQWKGMGDYLYQTNKVFKEAVEKCDSMLKQYFKYSIYETLKNSTEEESHQPKLAQPSIFLLQVGLYEFYSSFNIKPDIVVGHSFGEVTSALYAGIINLDTAVKIVYQRATAQQRTIGTGRMMSIGISETKYQEISKECGLPAVEIACYNSHDSIVITGNEYDLNLIKDAIKDKGVTGIFLGTPCSFHSSKQEMIRDDVHSTLGDLPVSMKPKIPFFSTVSGQQVNESGFYNSEYIYQNLRSAVKFDEAIENIIKMINNQQYENNSTCSPIFIEITPHPTLTFYLQAITKSLKSKYTNIKDPVFISPLHKKKDEAKEIKEALSNLYCKHSLDVDFFNGQSLSSGDYSYKYRTDFIPKYQWDMSQEFWDEPLEKKRLRLEGPSSDFLGSNKHQGSLVFENQFDLKRPAFHYLKGHQLKGKYLFPGSGYIDILMKHYYNERHTHDYELVIYNLEFQKPFFLTEGIVMTLQTSIQAITLTEFKVEFNFKQHQKDQKWTKSCIGKFGLVKLDYNSTQRDLKQMADTCSFAELTKADLYKKMCTLGLPYGPTFQRTHTMSVGPDACYCSLEIPPPPSYHTQSDYFFDASVLDAALHGLLALSPPPQEIVFDKVEKLKFYPKNLPEDRPSFLKVYSIPIEHRGNTSTGLVEIINPDTGRLIISLEASCTSLIKLKQKYDDWSPGLKYPTKELMSLDWQLKESALSNISDKDSISNPIDIIRKLLDITSKLSDAPQYKRHLLKILYFNQSNDNADSYLKEVSECLSTINNNSTIKFDVEFTLFDLYGTSQEFNETIFTLYNTENLSIKTRTSTQDSKFNGQQEKLSVSYYDLIILPKILGNLASDNLEIYPFINECYKLLLPKGSIVSIEPVKEAVTQMIQSCLPTCITQVFQCPSVNQSIVLSQKEGIFKTKQTGSKIHVISSNLISENDSLKEFKSNHVVSKNCKEFIEEHGSSLSNNDIVLFAPALASVPVDVYKQLTLEYINVSRFLLGKKLQCKVILMSMEGQNVHQCHNYLVGSLIGIHRYLLYYRDEQYAIDVDSESLQSLTHEDFISLSDYQIHGEREFTIRKGQVYTEKVFKNPNTLQSTCYESELDNLYMSLNPSTLKFQFKPKVTKLTGDQVEVKVMSSCIGNIPSSKKQMFTPTSGKLYEFAGIVTRLASNVTKLKIGDQVLGFASQYTPIATSHVLSTQQYIVLKPSNLSFSDSILPMSFLTVYQALFNVGRLDLTLPESVLIHCANEPLGLAALNILEWKTKDLEEQPKVFVTVDSQESEKYIKERYGSLITNCFSSQTSQYSFDIKSQYKGVDLILNSLSVDFQTSNVNCLSKVGRIMDLVGVNSITGDLKFQMGYQSIDIESIISHNPRGSNQVLTTLTNALASGELKPFPTIAFTCLQIQEAIEQKQEGKQLGKIFIDYKDFNDDILQKSVGNLDTLKIPKIKHQVDHIRKTMIVTGQAGIASQILRWVAGETAISDIIVLSRSSLKWELQLLSNQIKYKKLPVNIHFRQCDVSKLDDIKTQIKSVQEETKGTLPEIKSVLHFAAVYDVTNHPDDITLETINNSHDPKALGAINLHQLSLDWNWNLDSFVMFSSMASGLCASDKESMYCSANLVLDHLSHYRKSRGLASSSIMYGAMDAGGAVANNKAIEEFLRSKGVLKVSLSKILGGLDLAMQNSDKTSNFFVASLIMPMLLFYPPVQRKIEHLLPNDHYKSTRVSKSESSTYGSSNSTQDRIVNTISDLLSMNPSNLNLDSRLQDYGMDSLLSVQLKNFFDQEYSQNLFTQFQITSVPIHSLISKTIKFVQTK</sequence>
<feature type="domain" description="Ketosynthase family 3 (KS3)" evidence="7">
    <location>
        <begin position="17"/>
        <end position="430"/>
    </location>
</feature>
<dbReference type="Pfam" id="PF13602">
    <property type="entry name" value="ADH_zinc_N_2"/>
    <property type="match status" value="1"/>
</dbReference>
<reference evidence="9 10" key="1">
    <citation type="submission" date="2015-12" db="EMBL/GenBank/DDBJ databases">
        <title>Dictyostelia acquired genes for synthesis and detection of signals that induce cell-type specialization by lateral gene transfer from prokaryotes.</title>
        <authorList>
            <person name="Gloeckner G."/>
            <person name="Schaap P."/>
        </authorList>
    </citation>
    <scope>NUCLEOTIDE SEQUENCE [LARGE SCALE GENOMIC DNA]</scope>
    <source>
        <strain evidence="9 10">TK</strain>
    </source>
</reference>
<dbReference type="InterPro" id="IPR018201">
    <property type="entry name" value="Ketoacyl_synth_AS"/>
</dbReference>
<evidence type="ECO:0000313" key="9">
    <source>
        <dbReference type="EMBL" id="KYR01562.1"/>
    </source>
</evidence>
<feature type="active site" description="Proton donor; for dehydratase activity" evidence="5">
    <location>
        <position position="1129"/>
    </location>
</feature>
<dbReference type="InterPro" id="IPR016036">
    <property type="entry name" value="Malonyl_transacylase_ACP-bd"/>
</dbReference>
<dbReference type="Pfam" id="PF14765">
    <property type="entry name" value="PS-DH"/>
    <property type="match status" value="1"/>
</dbReference>
<evidence type="ECO:0000256" key="2">
    <source>
        <dbReference type="ARBA" id="ARBA00022450"/>
    </source>
</evidence>
<dbReference type="SUPFAM" id="SSF55048">
    <property type="entry name" value="Probable ACP-binding domain of malonyl-CoA ACP transacylase"/>
    <property type="match status" value="1"/>
</dbReference>
<dbReference type="Pfam" id="PF00698">
    <property type="entry name" value="Acyl_transf_1"/>
    <property type="match status" value="1"/>
</dbReference>
<dbReference type="InterPro" id="IPR014043">
    <property type="entry name" value="Acyl_transferase_dom"/>
</dbReference>
<feature type="domain" description="PKS/mFAS DH" evidence="8">
    <location>
        <begin position="918"/>
        <end position="1214"/>
    </location>
</feature>
<dbReference type="Gene3D" id="3.90.180.10">
    <property type="entry name" value="Medium-chain alcohol dehydrogenases, catalytic domain"/>
    <property type="match status" value="1"/>
</dbReference>
<dbReference type="InterPro" id="IPR049552">
    <property type="entry name" value="PKS_DH_N"/>
</dbReference>
<dbReference type="InterPro" id="IPR009081">
    <property type="entry name" value="PP-bd_ACP"/>
</dbReference>
<dbReference type="SMART" id="SM00829">
    <property type="entry name" value="PKS_ER"/>
    <property type="match status" value="1"/>
</dbReference>
<dbReference type="Gene3D" id="3.10.129.110">
    <property type="entry name" value="Polyketide synthase dehydratase"/>
    <property type="match status" value="1"/>
</dbReference>
<dbReference type="InterPro" id="IPR014031">
    <property type="entry name" value="Ketoacyl_synth_C"/>
</dbReference>
<dbReference type="OMA" id="GCLLQEY"/>
<dbReference type="CDD" id="cd00833">
    <property type="entry name" value="PKS"/>
    <property type="match status" value="1"/>
</dbReference>
<dbReference type="PROSITE" id="PS00606">
    <property type="entry name" value="KS3_1"/>
    <property type="match status" value="1"/>
</dbReference>
<dbReference type="InterPro" id="IPR032821">
    <property type="entry name" value="PKS_assoc"/>
</dbReference>
<evidence type="ECO:0000259" key="8">
    <source>
        <dbReference type="PROSITE" id="PS52019"/>
    </source>
</evidence>
<dbReference type="InParanoid" id="A0A152A5Q6"/>
<accession>A0A152A5Q6</accession>
<proteinExistence type="predicted"/>
<dbReference type="GO" id="GO:0016491">
    <property type="term" value="F:oxidoreductase activity"/>
    <property type="evidence" value="ECO:0007669"/>
    <property type="project" value="InterPro"/>
</dbReference>
<feature type="domain" description="Carrier" evidence="6">
    <location>
        <begin position="2258"/>
        <end position="2335"/>
    </location>
</feature>
<dbReference type="InterPro" id="IPR049900">
    <property type="entry name" value="PKS_mFAS_DH"/>
</dbReference>
<dbReference type="InterPro" id="IPR020841">
    <property type="entry name" value="PKS_Beta-ketoAc_synthase_dom"/>
</dbReference>
<dbReference type="STRING" id="361077.A0A152A5Q6"/>
<dbReference type="GO" id="GO:0006633">
    <property type="term" value="P:fatty acid biosynthetic process"/>
    <property type="evidence" value="ECO:0007669"/>
    <property type="project" value="InterPro"/>
</dbReference>
<comment type="caution">
    <text evidence="9">The sequence shown here is derived from an EMBL/GenBank/DDBJ whole genome shotgun (WGS) entry which is preliminary data.</text>
</comment>
<dbReference type="Pfam" id="PF16197">
    <property type="entry name" value="KAsynt_C_assoc"/>
    <property type="match status" value="1"/>
</dbReference>
<dbReference type="InterPro" id="IPR014030">
    <property type="entry name" value="Ketoacyl_synth_N"/>
</dbReference>
<dbReference type="Gene3D" id="3.40.366.10">
    <property type="entry name" value="Malonyl-Coenzyme A Acyl Carrier Protein, domain 2"/>
    <property type="match status" value="1"/>
</dbReference>
<evidence type="ECO:0000256" key="1">
    <source>
        <dbReference type="ARBA" id="ARBA00001957"/>
    </source>
</evidence>
<dbReference type="InterPro" id="IPR036736">
    <property type="entry name" value="ACP-like_sf"/>
</dbReference>
<dbReference type="PANTHER" id="PTHR45681:SF6">
    <property type="entry name" value="POLYKETIDE SYNTHASE 37"/>
    <property type="match status" value="1"/>
</dbReference>
<dbReference type="Gene3D" id="1.10.1200.10">
    <property type="entry name" value="ACP-like"/>
    <property type="match status" value="1"/>
</dbReference>
<keyword evidence="10" id="KW-1185">Reference proteome</keyword>
<dbReference type="InterPro" id="IPR001227">
    <property type="entry name" value="Ac_transferase_dom_sf"/>
</dbReference>
<dbReference type="CDD" id="cd05195">
    <property type="entry name" value="enoyl_red"/>
    <property type="match status" value="1"/>
</dbReference>
<protein>
    <submittedName>
        <fullName evidence="9">Putative fatty acid synthase</fullName>
    </submittedName>
</protein>
<dbReference type="InterPro" id="IPR036291">
    <property type="entry name" value="NAD(P)-bd_dom_sf"/>
</dbReference>
<evidence type="ECO:0000259" key="7">
    <source>
        <dbReference type="PROSITE" id="PS52004"/>
    </source>
</evidence>
<dbReference type="Gene3D" id="3.40.50.720">
    <property type="entry name" value="NAD(P)-binding Rossmann-like Domain"/>
    <property type="match status" value="2"/>
</dbReference>
<dbReference type="InterPro" id="IPR016039">
    <property type="entry name" value="Thiolase-like"/>
</dbReference>
<dbReference type="CDD" id="cd08954">
    <property type="entry name" value="KR_1_FAS_SDR_x"/>
    <property type="match status" value="1"/>
</dbReference>
<feature type="region of interest" description="N-terminal hotdog fold" evidence="5">
    <location>
        <begin position="918"/>
        <end position="1051"/>
    </location>
</feature>
<keyword evidence="2" id="KW-0596">Phosphopantetheine</keyword>
<dbReference type="InterPro" id="IPR049551">
    <property type="entry name" value="PKS_DH_C"/>
</dbReference>
<dbReference type="PROSITE" id="PS52019">
    <property type="entry name" value="PKS_MFAS_DH"/>
    <property type="match status" value="1"/>
</dbReference>
<dbReference type="InterPro" id="IPR011032">
    <property type="entry name" value="GroES-like_sf"/>
</dbReference>
<comment type="cofactor">
    <cofactor evidence="1">
        <name>pantetheine 4'-phosphate</name>
        <dbReference type="ChEBI" id="CHEBI:47942"/>
    </cofactor>
</comment>
<dbReference type="PANTHER" id="PTHR45681">
    <property type="entry name" value="POLYKETIDE SYNTHASE 44-RELATED"/>
    <property type="match status" value="1"/>
</dbReference>
<feature type="region of interest" description="C-terminal hotdog fold" evidence="5">
    <location>
        <begin position="1066"/>
        <end position="1214"/>
    </location>
</feature>
<dbReference type="Proteomes" id="UP000076078">
    <property type="component" value="Unassembled WGS sequence"/>
</dbReference>
<dbReference type="InterPro" id="IPR020843">
    <property type="entry name" value="ER"/>
</dbReference>
<dbReference type="SUPFAM" id="SSF52151">
    <property type="entry name" value="FabD/lysophospholipase-like"/>
    <property type="match status" value="1"/>
</dbReference>
<dbReference type="Gene3D" id="3.40.47.10">
    <property type="match status" value="1"/>
</dbReference>
<dbReference type="EMBL" id="LODT01000006">
    <property type="protein sequence ID" value="KYR01562.1"/>
    <property type="molecule type" value="Genomic_DNA"/>
</dbReference>
<dbReference type="Gene3D" id="3.30.70.3290">
    <property type="match status" value="1"/>
</dbReference>
<dbReference type="SMART" id="SM00827">
    <property type="entry name" value="PKS_AT"/>
    <property type="match status" value="1"/>
</dbReference>
<dbReference type="SUPFAM" id="SSF50129">
    <property type="entry name" value="GroES-like"/>
    <property type="match status" value="1"/>
</dbReference>
<dbReference type="InterPro" id="IPR013968">
    <property type="entry name" value="PKS_KR"/>
</dbReference>
<name>A0A152A5Q6_TIELA</name>
<evidence type="ECO:0000313" key="10">
    <source>
        <dbReference type="Proteomes" id="UP000076078"/>
    </source>
</evidence>
<dbReference type="InterPro" id="IPR016035">
    <property type="entry name" value="Acyl_Trfase/lysoPLipase"/>
</dbReference>
<feature type="active site" description="Proton acceptor; for dehydratase activity" evidence="5">
    <location>
        <position position="956"/>
    </location>
</feature>
<dbReference type="Pfam" id="PF21089">
    <property type="entry name" value="PKS_DH_N"/>
    <property type="match status" value="1"/>
</dbReference>
<dbReference type="SMART" id="SM00822">
    <property type="entry name" value="PKS_KR"/>
    <property type="match status" value="1"/>
</dbReference>
<evidence type="ECO:0000256" key="4">
    <source>
        <dbReference type="ARBA" id="ARBA00022679"/>
    </source>
</evidence>
<dbReference type="PROSITE" id="PS50075">
    <property type="entry name" value="CARRIER"/>
    <property type="match status" value="1"/>
</dbReference>
<organism evidence="9 10">
    <name type="scientific">Tieghemostelium lacteum</name>
    <name type="common">Slime mold</name>
    <name type="synonym">Dictyostelium lacteum</name>
    <dbReference type="NCBI Taxonomy" id="361077"/>
    <lineage>
        <taxon>Eukaryota</taxon>
        <taxon>Amoebozoa</taxon>
        <taxon>Evosea</taxon>
        <taxon>Eumycetozoa</taxon>
        <taxon>Dictyostelia</taxon>
        <taxon>Dictyosteliales</taxon>
        <taxon>Raperosteliaceae</taxon>
        <taxon>Tieghemostelium</taxon>
    </lineage>
</organism>
<dbReference type="Pfam" id="PF23297">
    <property type="entry name" value="ACP_SdgA_C"/>
    <property type="match status" value="1"/>
</dbReference>
<dbReference type="InterPro" id="IPR050444">
    <property type="entry name" value="Polyketide_Synthase"/>
</dbReference>
<dbReference type="SUPFAM" id="SSF47336">
    <property type="entry name" value="ACP-like"/>
    <property type="match status" value="1"/>
</dbReference>
<dbReference type="InterPro" id="IPR057326">
    <property type="entry name" value="KR_dom"/>
</dbReference>
<evidence type="ECO:0000256" key="3">
    <source>
        <dbReference type="ARBA" id="ARBA00022553"/>
    </source>
</evidence>
<dbReference type="PROSITE" id="PS52004">
    <property type="entry name" value="KS3_2"/>
    <property type="match status" value="1"/>
</dbReference>
<dbReference type="Pfam" id="PF02801">
    <property type="entry name" value="Ketoacyl-synt_C"/>
    <property type="match status" value="1"/>
</dbReference>
<dbReference type="Pfam" id="PF08659">
    <property type="entry name" value="KR"/>
    <property type="match status" value="1"/>
</dbReference>
<evidence type="ECO:0000259" key="6">
    <source>
        <dbReference type="PROSITE" id="PS50075"/>
    </source>
</evidence>
<dbReference type="SUPFAM" id="SSF53901">
    <property type="entry name" value="Thiolase-like"/>
    <property type="match status" value="1"/>
</dbReference>